<gene>
    <name evidence="1" type="ORF">A8145_14425</name>
</gene>
<reference evidence="1 2" key="1">
    <citation type="submission" date="2016-05" db="EMBL/GenBank/DDBJ databases">
        <authorList>
            <person name="Ramsay J.P."/>
        </authorList>
    </citation>
    <scope>NUCLEOTIDE SEQUENCE [LARGE SCALE GENOMIC DNA]</scope>
    <source>
        <strain evidence="1 2">NZP2042</strain>
    </source>
</reference>
<name>A0A6M7TUI7_RHILI</name>
<evidence type="ECO:0000313" key="2">
    <source>
        <dbReference type="Proteomes" id="UP000093737"/>
    </source>
</evidence>
<accession>A0A6M7TUI7</accession>
<comment type="caution">
    <text evidence="1">The sequence shown here is derived from an EMBL/GenBank/DDBJ whole genome shotgun (WGS) entry which is preliminary data.</text>
</comment>
<proteinExistence type="predicted"/>
<sequence>MFEGKYSILIDMRELEATMSGHPTTMIARGIRLSMLCESARDTAVSPGAILSLWAVDVHFCALNGTKA</sequence>
<dbReference type="AlphaFoldDB" id="A0A6M7TUI7"/>
<dbReference type="EMBL" id="LYTK01000012">
    <property type="protein sequence ID" value="OBQ65374.1"/>
    <property type="molecule type" value="Genomic_DNA"/>
</dbReference>
<evidence type="ECO:0000313" key="1">
    <source>
        <dbReference type="EMBL" id="OBQ65374.1"/>
    </source>
</evidence>
<protein>
    <submittedName>
        <fullName evidence="1">Uncharacterized protein</fullName>
    </submittedName>
</protein>
<organism evidence="1 2">
    <name type="scientific">Rhizobium loti</name>
    <name type="common">Mesorhizobium loti</name>
    <dbReference type="NCBI Taxonomy" id="381"/>
    <lineage>
        <taxon>Bacteria</taxon>
        <taxon>Pseudomonadati</taxon>
        <taxon>Pseudomonadota</taxon>
        <taxon>Alphaproteobacteria</taxon>
        <taxon>Hyphomicrobiales</taxon>
        <taxon>Phyllobacteriaceae</taxon>
        <taxon>Mesorhizobium</taxon>
    </lineage>
</organism>
<dbReference type="Proteomes" id="UP000093737">
    <property type="component" value="Unassembled WGS sequence"/>
</dbReference>